<accession>A0A1D9FUU0</accession>
<dbReference type="PANTHER" id="PTHR45708:SF49">
    <property type="entry name" value="ENDOCHITINASE"/>
    <property type="match status" value="1"/>
</dbReference>
<proteinExistence type="inferred from homology"/>
<evidence type="ECO:0000256" key="1">
    <source>
        <dbReference type="ARBA" id="ARBA00012729"/>
    </source>
</evidence>
<evidence type="ECO:0000313" key="7">
    <source>
        <dbReference type="EMBL" id="AOY79107.1"/>
    </source>
</evidence>
<dbReference type="Proteomes" id="UP000176944">
    <property type="component" value="Chromosome"/>
</dbReference>
<evidence type="ECO:0000256" key="5">
    <source>
        <dbReference type="RuleBase" id="RU004453"/>
    </source>
</evidence>
<feature type="domain" description="GH18" evidence="6">
    <location>
        <begin position="33"/>
        <end position="318"/>
    </location>
</feature>
<dbReference type="AlphaFoldDB" id="A0A1D9FUU0"/>
<dbReference type="PROSITE" id="PS01095">
    <property type="entry name" value="GH18_1"/>
    <property type="match status" value="1"/>
</dbReference>
<dbReference type="EC" id="3.2.1.14" evidence="1"/>
<dbReference type="InterPro" id="IPR001579">
    <property type="entry name" value="Glyco_hydro_18_chit_AS"/>
</dbReference>
<dbReference type="InterPro" id="IPR001223">
    <property type="entry name" value="Glyco_hydro18_cat"/>
</dbReference>
<dbReference type="EMBL" id="CP017708">
    <property type="protein sequence ID" value="AOY79107.1"/>
    <property type="molecule type" value="Genomic_DNA"/>
</dbReference>
<dbReference type="InterPro" id="IPR017853">
    <property type="entry name" value="GH"/>
</dbReference>
<dbReference type="Pfam" id="PF00704">
    <property type="entry name" value="Glyco_hydro_18"/>
    <property type="match status" value="1"/>
</dbReference>
<evidence type="ECO:0000256" key="3">
    <source>
        <dbReference type="ARBA" id="ARBA00023295"/>
    </source>
</evidence>
<comment type="similarity">
    <text evidence="5">Belongs to the glycosyl hydrolase 18 family.</text>
</comment>
<dbReference type="GO" id="GO:0005975">
    <property type="term" value="P:carbohydrate metabolic process"/>
    <property type="evidence" value="ECO:0007669"/>
    <property type="project" value="InterPro"/>
</dbReference>
<dbReference type="InterPro" id="IPR050542">
    <property type="entry name" value="Glycosyl_Hydrlase18_Chitinase"/>
</dbReference>
<evidence type="ECO:0000256" key="4">
    <source>
        <dbReference type="RuleBase" id="RU000489"/>
    </source>
</evidence>
<reference evidence="8" key="1">
    <citation type="submission" date="2016-10" db="EMBL/GenBank/DDBJ databases">
        <title>Comparative genomics uncovers the prolific and rare metabolic potential of the cyanobacterial genus Moorea.</title>
        <authorList>
            <person name="Leao T."/>
            <person name="Castelao G."/>
            <person name="Korobeynikov A."/>
            <person name="Monroe E.A."/>
            <person name="Podell S."/>
            <person name="Glukhov E."/>
            <person name="Allen E."/>
            <person name="Gerwick W.H."/>
            <person name="Gerwick L."/>
        </authorList>
    </citation>
    <scope>NUCLEOTIDE SEQUENCE [LARGE SCALE GENOMIC DNA]</scope>
    <source>
        <strain evidence="8">JHB</strain>
    </source>
</reference>
<evidence type="ECO:0000259" key="6">
    <source>
        <dbReference type="PROSITE" id="PS51910"/>
    </source>
</evidence>
<dbReference type="SUPFAM" id="SSF51445">
    <property type="entry name" value="(Trans)glycosidases"/>
    <property type="match status" value="1"/>
</dbReference>
<keyword evidence="2 4" id="KW-0378">Hydrolase</keyword>
<sequence length="321" mass="35604">MIGVKMKKFLSLLLVIPLTLLSFVPNSLALESPKTVGYIGQIDTYFPPEAALGSILDNTGEYNYILFAFWNKSGSTGPALEWELGTFGDTRQAVEGFHQQGINVLISAGGEFEAPVNMYDPIEYGIELAEYALKYNFDGVDFDIENLPNGDPDNTSDWLAAATQAVKMVYPEAIISHAPQAPYFSPAQFYGYLQVNEKAGDLIDFYNIQYYNQGELTPYDDYEMLFINSGWNQPETSVREIHENGVPLEKIVIGKPVTPNDVFPGNTGYVEPHVLADFICQGISDGLEPGGVMGWQWLSDKNSGGDWSEMVSEPFHAPFCR</sequence>
<keyword evidence="3 4" id="KW-0326">Glycosidase</keyword>
<dbReference type="PANTHER" id="PTHR45708">
    <property type="entry name" value="ENDOCHITINASE"/>
    <property type="match status" value="1"/>
</dbReference>
<gene>
    <name evidence="7" type="ORF">BJP36_03450</name>
</gene>
<dbReference type="PROSITE" id="PS51910">
    <property type="entry name" value="GH18_2"/>
    <property type="match status" value="1"/>
</dbReference>
<dbReference type="Gene3D" id="3.20.20.80">
    <property type="entry name" value="Glycosidases"/>
    <property type="match status" value="1"/>
</dbReference>
<name>A0A1D9FUU0_MOOP1</name>
<evidence type="ECO:0000256" key="2">
    <source>
        <dbReference type="ARBA" id="ARBA00022801"/>
    </source>
</evidence>
<organism evidence="7 8">
    <name type="scientific">Moorena producens (strain JHB)</name>
    <dbReference type="NCBI Taxonomy" id="1454205"/>
    <lineage>
        <taxon>Bacteria</taxon>
        <taxon>Bacillati</taxon>
        <taxon>Cyanobacteriota</taxon>
        <taxon>Cyanophyceae</taxon>
        <taxon>Coleofasciculales</taxon>
        <taxon>Coleofasciculaceae</taxon>
        <taxon>Moorena</taxon>
    </lineage>
</organism>
<evidence type="ECO:0000313" key="8">
    <source>
        <dbReference type="Proteomes" id="UP000176944"/>
    </source>
</evidence>
<protein>
    <recommendedName>
        <fullName evidence="1">chitinase</fullName>
        <ecNumber evidence="1">3.2.1.14</ecNumber>
    </recommendedName>
</protein>
<dbReference type="GO" id="GO:0008843">
    <property type="term" value="F:endochitinase activity"/>
    <property type="evidence" value="ECO:0007669"/>
    <property type="project" value="UniProtKB-EC"/>
</dbReference>